<feature type="region of interest" description="Disordered" evidence="1">
    <location>
        <begin position="60"/>
        <end position="91"/>
    </location>
</feature>
<gene>
    <name evidence="2" type="ORF">MSL71_25640</name>
</gene>
<feature type="region of interest" description="Disordered" evidence="1">
    <location>
        <begin position="1"/>
        <end position="22"/>
    </location>
</feature>
<organism evidence="2 3">
    <name type="scientific">Desulfoluna butyratoxydans</name>
    <dbReference type="NCBI Taxonomy" id="231438"/>
    <lineage>
        <taxon>Bacteria</taxon>
        <taxon>Pseudomonadati</taxon>
        <taxon>Thermodesulfobacteriota</taxon>
        <taxon>Desulfobacteria</taxon>
        <taxon>Desulfobacterales</taxon>
        <taxon>Desulfolunaceae</taxon>
        <taxon>Desulfoluna</taxon>
    </lineage>
</organism>
<dbReference type="Pfam" id="PF13665">
    <property type="entry name" value="Tox-PAAR-like"/>
    <property type="match status" value="1"/>
</dbReference>
<accession>A0A4U8YMZ1</accession>
<protein>
    <submittedName>
        <fullName evidence="2">Uncharacterized protein</fullName>
    </submittedName>
</protein>
<evidence type="ECO:0000313" key="2">
    <source>
        <dbReference type="EMBL" id="VFQ44907.1"/>
    </source>
</evidence>
<evidence type="ECO:0000256" key="1">
    <source>
        <dbReference type="SAM" id="MobiDB-lite"/>
    </source>
</evidence>
<sequence>MGVTVGANGRTVVHKGSGGTSVASPDICRTQIGPVVVPIPYVNTAMSSDLDGGAQTVKADGNPLGHAKSNFKKSIGDEAGDKKGTASGTIQKQAEFTSSSFDVQVEGNGVARAFDTMIHNNKNTPPAPLMQAPLVQEIMDETPVIPEQGKVEMRFLDPFGEPMEGLELDVEIDGEKGVLVTQSIGQIVHLSEKETVKLFVKNPNMDLKEKE</sequence>
<dbReference type="Proteomes" id="UP000507962">
    <property type="component" value="Unassembled WGS sequence"/>
</dbReference>
<dbReference type="CDD" id="cd14740">
    <property type="entry name" value="PAAR_4"/>
    <property type="match status" value="1"/>
</dbReference>
<reference evidence="2 3" key="1">
    <citation type="submission" date="2019-03" db="EMBL/GenBank/DDBJ databases">
        <authorList>
            <person name="Nijsse B."/>
        </authorList>
    </citation>
    <scope>NUCLEOTIDE SEQUENCE [LARGE SCALE GENOMIC DNA]</scope>
    <source>
        <strain evidence="2">Desulfoluna butyratoxydans MSL71</strain>
    </source>
</reference>
<proteinExistence type="predicted"/>
<evidence type="ECO:0000313" key="3">
    <source>
        <dbReference type="Proteomes" id="UP000507962"/>
    </source>
</evidence>
<keyword evidence="3" id="KW-1185">Reference proteome</keyword>
<dbReference type="RefSeq" id="WP_180140908.1">
    <property type="nucleotide sequence ID" value="NZ_CAADHO010000004.1"/>
</dbReference>
<dbReference type="EMBL" id="CAADHO010000004">
    <property type="protein sequence ID" value="VFQ44907.1"/>
    <property type="molecule type" value="Genomic_DNA"/>
</dbReference>
<dbReference type="AlphaFoldDB" id="A0A4U8YMZ1"/>
<feature type="compositionally biased region" description="Basic and acidic residues" evidence="1">
    <location>
        <begin position="74"/>
        <end position="84"/>
    </location>
</feature>
<name>A0A4U8YMZ1_9BACT</name>